<dbReference type="GO" id="GO:0003729">
    <property type="term" value="F:mRNA binding"/>
    <property type="evidence" value="ECO:0007669"/>
    <property type="project" value="UniProtKB-ARBA"/>
</dbReference>
<feature type="repeat" description="PPR" evidence="3">
    <location>
        <begin position="88"/>
        <end position="122"/>
    </location>
</feature>
<evidence type="ECO:0000313" key="5">
    <source>
        <dbReference type="Proteomes" id="UP001552299"/>
    </source>
</evidence>
<evidence type="ECO:0008006" key="6">
    <source>
        <dbReference type="Google" id="ProtNLM"/>
    </source>
</evidence>
<dbReference type="FunFam" id="1.25.40.10:FF:000470">
    <property type="entry name" value="Pentatricopeptide repeat-containing protein At5g66520"/>
    <property type="match status" value="1"/>
</dbReference>
<feature type="repeat" description="PPR" evidence="3">
    <location>
        <begin position="220"/>
        <end position="254"/>
    </location>
</feature>
<comment type="similarity">
    <text evidence="1">Belongs to the PPR family. PCMP-H subfamily.</text>
</comment>
<dbReference type="AlphaFoldDB" id="A0ABD0UNU1"/>
<organism evidence="4 5">
    <name type="scientific">Dendrobium thyrsiflorum</name>
    <name type="common">Pinecone-like raceme dendrobium</name>
    <name type="synonym">Orchid</name>
    <dbReference type="NCBI Taxonomy" id="117978"/>
    <lineage>
        <taxon>Eukaryota</taxon>
        <taxon>Viridiplantae</taxon>
        <taxon>Streptophyta</taxon>
        <taxon>Embryophyta</taxon>
        <taxon>Tracheophyta</taxon>
        <taxon>Spermatophyta</taxon>
        <taxon>Magnoliopsida</taxon>
        <taxon>Liliopsida</taxon>
        <taxon>Asparagales</taxon>
        <taxon>Orchidaceae</taxon>
        <taxon>Epidendroideae</taxon>
        <taxon>Malaxideae</taxon>
        <taxon>Dendrobiinae</taxon>
        <taxon>Dendrobium</taxon>
    </lineage>
</organism>
<evidence type="ECO:0000256" key="1">
    <source>
        <dbReference type="ARBA" id="ARBA00006643"/>
    </source>
</evidence>
<sequence>MYLLCTCNSLLSSSPSISKFISDHPSLLMLETQCSSMKELHQLHSQIIKKGLAKDTIAISRLLSFTTTSPFPDLNYSFHLFTHTQNPTLFMWNTIIRVFSNTSNPNRAISIFQQMLLSSSQPNHLTFPSLFKSYTHLGLANEGSQLHAMVIKLGLNSDQYIHNSILAMYASCGQVAAASQLFNNCLSFDVVPWNAMILGFAKIGLIDSSRCLFDEMPTRTVITWSSMISGYVRNGRSNEAFDLFHQMQSRGLKPNEHIMVSLLGACSNLGALEQGKWIHSFIKKRKISSNPIVITAIIDMYCKCGSIDDALEVFENASVKSLSSWNSVIIGLATHSRGKEAIQLFTRLQNSSGLRPDNVSFISVLTSCSHSGMVEEAFNYFKLMTKVYKIEPAIEHYGCLVDALGRAGLVKEAKDLILRMPIKPDSVIWGSLLSACRVHGNAEIGNEAMTRLLGLDPWDSGGYVILSNTFAREKDFRGSVKARGLMREMEVRKERGCSLIEMDGEVHEFLAYGVIHHRAGEIYQMLDGLLMNMRGEFS</sequence>
<dbReference type="InterPro" id="IPR046848">
    <property type="entry name" value="E_motif"/>
</dbReference>
<evidence type="ECO:0000256" key="2">
    <source>
        <dbReference type="ARBA" id="ARBA00022737"/>
    </source>
</evidence>
<feature type="repeat" description="PPR" evidence="3">
    <location>
        <begin position="189"/>
        <end position="219"/>
    </location>
</feature>
<dbReference type="NCBIfam" id="TIGR00756">
    <property type="entry name" value="PPR"/>
    <property type="match status" value="4"/>
</dbReference>
<evidence type="ECO:0000313" key="4">
    <source>
        <dbReference type="EMBL" id="KAL0914295.1"/>
    </source>
</evidence>
<dbReference type="PANTHER" id="PTHR47926">
    <property type="entry name" value="PENTATRICOPEPTIDE REPEAT-CONTAINING PROTEIN"/>
    <property type="match status" value="1"/>
</dbReference>
<name>A0ABD0UNU1_DENTH</name>
<dbReference type="Pfam" id="PF20431">
    <property type="entry name" value="E_motif"/>
    <property type="match status" value="1"/>
</dbReference>
<comment type="caution">
    <text evidence="4">The sequence shown here is derived from an EMBL/GenBank/DDBJ whole genome shotgun (WGS) entry which is preliminary data.</text>
</comment>
<keyword evidence="5" id="KW-1185">Reference proteome</keyword>
<accession>A0ABD0UNU1</accession>
<feature type="repeat" description="PPR" evidence="3">
    <location>
        <begin position="290"/>
        <end position="324"/>
    </location>
</feature>
<dbReference type="PANTHER" id="PTHR47926:SF436">
    <property type="entry name" value="PENTATRICOPEPTIDE REPEAT-CONTAINING PROTEIN ELI1, CHLOROPLASTIC-LIKE ISOFORM X2"/>
    <property type="match status" value="1"/>
</dbReference>
<keyword evidence="2" id="KW-0677">Repeat</keyword>
<dbReference type="PROSITE" id="PS51375">
    <property type="entry name" value="PPR"/>
    <property type="match status" value="4"/>
</dbReference>
<dbReference type="Proteomes" id="UP001552299">
    <property type="component" value="Unassembled WGS sequence"/>
</dbReference>
<dbReference type="Pfam" id="PF13041">
    <property type="entry name" value="PPR_2"/>
    <property type="match status" value="1"/>
</dbReference>
<dbReference type="Gene3D" id="1.25.40.10">
    <property type="entry name" value="Tetratricopeptide repeat domain"/>
    <property type="match status" value="3"/>
</dbReference>
<gene>
    <name evidence="4" type="ORF">M5K25_014630</name>
</gene>
<dbReference type="EMBL" id="JANQDX010000012">
    <property type="protein sequence ID" value="KAL0914295.1"/>
    <property type="molecule type" value="Genomic_DNA"/>
</dbReference>
<dbReference type="Pfam" id="PF01535">
    <property type="entry name" value="PPR"/>
    <property type="match status" value="6"/>
</dbReference>
<evidence type="ECO:0000256" key="3">
    <source>
        <dbReference type="PROSITE-ProRule" id="PRU00708"/>
    </source>
</evidence>
<reference evidence="4 5" key="1">
    <citation type="journal article" date="2024" name="Plant Biotechnol. J.">
        <title>Dendrobium thyrsiflorum genome and its molecular insights into genes involved in important horticultural traits.</title>
        <authorList>
            <person name="Chen B."/>
            <person name="Wang J.Y."/>
            <person name="Zheng P.J."/>
            <person name="Li K.L."/>
            <person name="Liang Y.M."/>
            <person name="Chen X.F."/>
            <person name="Zhang C."/>
            <person name="Zhao X."/>
            <person name="He X."/>
            <person name="Zhang G.Q."/>
            <person name="Liu Z.J."/>
            <person name="Xu Q."/>
        </authorList>
    </citation>
    <scope>NUCLEOTIDE SEQUENCE [LARGE SCALE GENOMIC DNA]</scope>
    <source>
        <strain evidence="4">GZMU011</strain>
    </source>
</reference>
<dbReference type="InterPro" id="IPR046960">
    <property type="entry name" value="PPR_At4g14850-like_plant"/>
</dbReference>
<dbReference type="InterPro" id="IPR011990">
    <property type="entry name" value="TPR-like_helical_dom_sf"/>
</dbReference>
<dbReference type="FunFam" id="1.25.40.10:FF:000690">
    <property type="entry name" value="Pentatricopeptide repeat-containing protein"/>
    <property type="match status" value="1"/>
</dbReference>
<dbReference type="InterPro" id="IPR002885">
    <property type="entry name" value="PPR_rpt"/>
</dbReference>
<protein>
    <recommendedName>
        <fullName evidence="6">Pentatricopeptide repeat-containing protein</fullName>
    </recommendedName>
</protein>
<proteinExistence type="inferred from homology"/>